<gene>
    <name evidence="2" type="primary">LOC112694515</name>
</gene>
<dbReference type="InterPro" id="IPR044840">
    <property type="entry name" value="Nup188"/>
</dbReference>
<keyword evidence="1" id="KW-1185">Reference proteome</keyword>
<dbReference type="PANTHER" id="PTHR31431">
    <property type="entry name" value="NUCLEOPORIN NUP188 HOMOLOG"/>
    <property type="match status" value="1"/>
</dbReference>
<accession>A0A8B8GRX1</accession>
<reference evidence="2" key="1">
    <citation type="submission" date="2025-08" db="UniProtKB">
        <authorList>
            <consortium name="RefSeq"/>
        </authorList>
    </citation>
    <scope>IDENTIFICATION</scope>
    <source>
        <tissue evidence="2">Whole body</tissue>
    </source>
</reference>
<dbReference type="GeneID" id="112694515"/>
<sequence length="1673" mass="193974">MNSKQHICWKEFYYKLNKLNVNYSDESIESMIYDSLDDMKKGLLKFKSHASSRLMFYKNDKSDTDYLYPILSQLLFINEEDAKVVYNKYNKFVCQNDLNKTMTENELHNVCVNVWNFYNEEILFLFRSLKYILTAAENHNSHYSTICKKIVHKQIWNEWYTSLRDQLSYVRSLTFFDTIVYKPLQKVIHKQLLTFVLNQQIEILQLMVLISLKMVEISKSDFNVWVTNLIDNNFGKNQTLEYDYNNLQTAYLPIMNQISSLETLHTLQMIAIFWENENYVWSTNLEFNEADKKIRMIQPSSEYGIVLLAWTLLHLKGKFGIKSNQKLEVYTEAISALKMWPSLLEMCQSSAIKDHPIIDKLGRLLSENLIIESIKLDIFELVDYDPILIKLLSYLLKKNPRLSIETINNLESGIGLFVNKFIEMYPVNLCSLFELFTGIIKGAPQSLNKVWTLMNSIDTFYAIAPPDGQYIYEQKMDNFSLTDKYYVNNSIYSIEIPKDTTFIINGDMVCFNIKVPVFYFLNSAINNFRMCRDEDRKSSSYILTKEMLVNSIKIIQSIANVATSLNDDIMGTCETLLTLVPSVSYIDSNYATDPEIVSEILKLARYILVYFPEQTMCYFNANNFFPFLMSSVEDSVVNLHPFSQNSIALMILKYGSEIYSVLTQYVKLVEASLKVRHVLTHQCATAGIMFVFKTIMPLLSVSDFFVGPREKMNLGWACIRLIYVVSKLEPESDEDDSIILIKQVIDLCLPHSLTSIASLMILNIASIGEKDFIKIMHNYHSWTVGLGKRNIQCLIFALSLLNYIIDTKSISDVKQGMNNALFDPERRLSVLLSYRLTAFHNKLSTLSLTILGTLAEKRFVSFSLSMGFDNDKRARTEMLSYLKIHRLHSTNIVKMLKFLHNAIAYQCKMFEIILNVELLEKCIKEKKQIEHNDNSILWFIEVELETDDFKQEQENNIYLETLGIIHTLWYNRFNLAMNYLQQNKSFWNLIFKPLFHNKMIPEINSEIFSILSLQAHYCPIESNKEFSEQIDIFLKTRLNNMLKGFLDYFEENNDNFIDIKRKLIYSWKFFTLLVLKNHDSAVTNKYQVVDNILKLFIIELKGNDTSSIVSLGESLLIMLQIWKKNCIKDSKSTIDDVQLILKLLNHNETLSKSQTSKTTVLIVVNEITTIIFSDNESSTTIPEDIISNEMYITICELAEKQLENINESDQEFRSVLINLKLTNQLFYKIIPIITRLSNNCYQSYFLTNTINQILKYVDKCNKENQINSVTVEVADFLLYLSSSKHFRLQFGTQPYIVKHLCAVLSAKFVTHTNECELKFDDSKRLCVYKNYFKILLNFIVICDSCVKKVAIQQLTSIFSDLSIILNFPKNMKLSNPHLNLVQSVIQLMNLIVSKEYYYYWQSIGGSCFIVLEKIIISIWDCAYGSYLQLNDPDSLIMSIFKNEKVQLNLPGWKTREDIFTEKDLIKINKTRKILFEMLYSCNSILARIMVPPYEIVSLLQLGISNANIFRNIVSNEVIIDSKFSTFFTVDGLIEMIVFLSDKITRHGVVSTSLISALNERYVLDVDLASLNDALELCVYIFTSQLLMKVSQNSDNNQQLTEIADIAKNMSLLLYRTISKDVEDKRITSFEIRSQQSNVDGSGDLLIGFMKLLEFIKDIHRISTASSRKEISSG</sequence>
<protein>
    <submittedName>
        <fullName evidence="2">Uncharacterized protein LOC112694515</fullName>
    </submittedName>
</protein>
<dbReference type="GO" id="GO:0006405">
    <property type="term" value="P:RNA export from nucleus"/>
    <property type="evidence" value="ECO:0007669"/>
    <property type="project" value="TreeGrafter"/>
</dbReference>
<dbReference type="RefSeq" id="XP_025425790.1">
    <property type="nucleotide sequence ID" value="XM_025570005.1"/>
</dbReference>
<evidence type="ECO:0000313" key="2">
    <source>
        <dbReference type="RefSeq" id="XP_025425790.1"/>
    </source>
</evidence>
<dbReference type="GO" id="GO:0017056">
    <property type="term" value="F:structural constituent of nuclear pore"/>
    <property type="evidence" value="ECO:0007669"/>
    <property type="project" value="InterPro"/>
</dbReference>
<proteinExistence type="predicted"/>
<dbReference type="GO" id="GO:0006606">
    <property type="term" value="P:protein import into nucleus"/>
    <property type="evidence" value="ECO:0007669"/>
    <property type="project" value="TreeGrafter"/>
</dbReference>
<dbReference type="Proteomes" id="UP000694846">
    <property type="component" value="Unplaced"/>
</dbReference>
<name>A0A8B8GRX1_9HEMI</name>
<organism evidence="1 2">
    <name type="scientific">Sipha flava</name>
    <name type="common">yellow sugarcane aphid</name>
    <dbReference type="NCBI Taxonomy" id="143950"/>
    <lineage>
        <taxon>Eukaryota</taxon>
        <taxon>Metazoa</taxon>
        <taxon>Ecdysozoa</taxon>
        <taxon>Arthropoda</taxon>
        <taxon>Hexapoda</taxon>
        <taxon>Insecta</taxon>
        <taxon>Pterygota</taxon>
        <taxon>Neoptera</taxon>
        <taxon>Paraneoptera</taxon>
        <taxon>Hemiptera</taxon>
        <taxon>Sternorrhyncha</taxon>
        <taxon>Aphidomorpha</taxon>
        <taxon>Aphidoidea</taxon>
        <taxon>Aphididae</taxon>
        <taxon>Sipha</taxon>
    </lineage>
</organism>
<dbReference type="OrthoDB" id="102511at2759"/>
<dbReference type="PANTHER" id="PTHR31431:SF1">
    <property type="entry name" value="NUCLEOPORIN NUP188"/>
    <property type="match status" value="1"/>
</dbReference>
<dbReference type="GO" id="GO:0044611">
    <property type="term" value="C:nuclear pore inner ring"/>
    <property type="evidence" value="ECO:0007669"/>
    <property type="project" value="TreeGrafter"/>
</dbReference>
<evidence type="ECO:0000313" key="1">
    <source>
        <dbReference type="Proteomes" id="UP000694846"/>
    </source>
</evidence>